<evidence type="ECO:0000259" key="6">
    <source>
        <dbReference type="SMART" id="SM00382"/>
    </source>
</evidence>
<sequence length="597" mass="66601">MRRALRTAQAWRALATPKTLTPSSARSRDIPHRLYLRSFEHQIHPNAYEGQWRRIGSDMPGLFSLFPAVLVALFGDGLLQIAYAEADEAAAKPRVPSESPPSYTDLEEIAKKERRRLEDMLKSKGMHYGSYPRFTVAVKGQKVTIKFQIPPGCEVPRLIANLVSNLGVKVEERGAGSDMTLRAWDSAVAWQLTLNRLEKQKQAGGDLGLSEDANAHEGDLCILIFRSLISSDKAEIEFIKQGSFSLQELDALVSVLQLARGRFGQSKTLERKPGDDTARMPSAEKSVAGLESLGVRIYGLDEPHLGHSNSEISWESIAGYDQQKREIEDTILLALHSPEVYDDIARGTRRKFESNRPRAVLFEGPPGTGKTSCARVIATQAGVPLVYVPLEVVMSKYYGESERLLGKVFTLANELPNGSIVFLDEVDSFAVARDSEMHEATRRILSVLLRQIDGFEQEKKVVVIAATNRKQDLDPALISRFDSLITFGLPDQQNRQEIAAQYAKHLTKSELAEFATATEGMSGRDIRDVCLQAERRWASKIIRGQAPAPKDAEERCLPPLQEYMESALNRMKSLLSIADEKTQNLNRRTKKPQLDFS</sequence>
<evidence type="ECO:0000256" key="2">
    <source>
        <dbReference type="ARBA" id="ARBA00022741"/>
    </source>
</evidence>
<feature type="transmembrane region" description="Helical" evidence="5">
    <location>
        <begin position="62"/>
        <end position="83"/>
    </location>
</feature>
<dbReference type="Proteomes" id="UP001415857">
    <property type="component" value="Unassembled WGS sequence"/>
</dbReference>
<dbReference type="SUPFAM" id="SSF52540">
    <property type="entry name" value="P-loop containing nucleoside triphosphate hydrolases"/>
    <property type="match status" value="1"/>
</dbReference>
<evidence type="ECO:0000313" key="8">
    <source>
        <dbReference type="Proteomes" id="UP001415857"/>
    </source>
</evidence>
<dbReference type="GO" id="GO:0005524">
    <property type="term" value="F:ATP binding"/>
    <property type="evidence" value="ECO:0007669"/>
    <property type="project" value="UniProtKB-KW"/>
</dbReference>
<reference evidence="7 8" key="1">
    <citation type="journal article" date="2024" name="Plant J.">
        <title>Genome sequences and population genomics reveal climatic adaptation and genomic divergence between two closely related sweetgum species.</title>
        <authorList>
            <person name="Xu W.Q."/>
            <person name="Ren C.Q."/>
            <person name="Zhang X.Y."/>
            <person name="Comes H.P."/>
            <person name="Liu X.H."/>
            <person name="Li Y.G."/>
            <person name="Kettle C.J."/>
            <person name="Jalonen R."/>
            <person name="Gaisberger H."/>
            <person name="Ma Y.Z."/>
            <person name="Qiu Y.X."/>
        </authorList>
    </citation>
    <scope>NUCLEOTIDE SEQUENCE [LARGE SCALE GENOMIC DNA]</scope>
    <source>
        <strain evidence="7">Hangzhou</strain>
    </source>
</reference>
<keyword evidence="2 4" id="KW-0547">Nucleotide-binding</keyword>
<dbReference type="Gene3D" id="3.40.50.300">
    <property type="entry name" value="P-loop containing nucleotide triphosphate hydrolases"/>
    <property type="match status" value="1"/>
</dbReference>
<dbReference type="Gene3D" id="1.10.8.60">
    <property type="match status" value="1"/>
</dbReference>
<evidence type="ECO:0000313" key="7">
    <source>
        <dbReference type="EMBL" id="KAK9267500.1"/>
    </source>
</evidence>
<dbReference type="PANTHER" id="PTHR23073">
    <property type="entry name" value="26S PROTEASOME REGULATORY SUBUNIT"/>
    <property type="match status" value="1"/>
</dbReference>
<dbReference type="GO" id="GO:0016887">
    <property type="term" value="F:ATP hydrolysis activity"/>
    <property type="evidence" value="ECO:0007669"/>
    <property type="project" value="InterPro"/>
</dbReference>
<keyword evidence="3 4" id="KW-0067">ATP-binding</keyword>
<evidence type="ECO:0000256" key="5">
    <source>
        <dbReference type="SAM" id="Phobius"/>
    </source>
</evidence>
<keyword evidence="8" id="KW-1185">Reference proteome</keyword>
<evidence type="ECO:0000256" key="1">
    <source>
        <dbReference type="ARBA" id="ARBA00006914"/>
    </source>
</evidence>
<dbReference type="GO" id="GO:0000502">
    <property type="term" value="C:proteasome complex"/>
    <property type="evidence" value="ECO:0007669"/>
    <property type="project" value="UniProtKB-ARBA"/>
</dbReference>
<dbReference type="InterPro" id="IPR003593">
    <property type="entry name" value="AAA+_ATPase"/>
</dbReference>
<proteinExistence type="inferred from homology"/>
<keyword evidence="5" id="KW-0472">Membrane</keyword>
<dbReference type="Pfam" id="PF00004">
    <property type="entry name" value="AAA"/>
    <property type="match status" value="1"/>
</dbReference>
<dbReference type="InterPro" id="IPR003959">
    <property type="entry name" value="ATPase_AAA_core"/>
</dbReference>
<comment type="caution">
    <text evidence="7">The sequence shown here is derived from an EMBL/GenBank/DDBJ whole genome shotgun (WGS) entry which is preliminary data.</text>
</comment>
<dbReference type="EMBL" id="JBBPBK010000016">
    <property type="protein sequence ID" value="KAK9267500.1"/>
    <property type="molecule type" value="Genomic_DNA"/>
</dbReference>
<comment type="similarity">
    <text evidence="1 4">Belongs to the AAA ATPase family.</text>
</comment>
<dbReference type="AlphaFoldDB" id="A0AAP0N9A8"/>
<gene>
    <name evidence="7" type="ORF">L1049_009928</name>
</gene>
<protein>
    <recommendedName>
        <fullName evidence="6">AAA+ ATPase domain-containing protein</fullName>
    </recommendedName>
</protein>
<keyword evidence="5" id="KW-1133">Transmembrane helix</keyword>
<name>A0AAP0N9A8_LIQFO</name>
<organism evidence="7 8">
    <name type="scientific">Liquidambar formosana</name>
    <name type="common">Formosan gum</name>
    <dbReference type="NCBI Taxonomy" id="63359"/>
    <lineage>
        <taxon>Eukaryota</taxon>
        <taxon>Viridiplantae</taxon>
        <taxon>Streptophyta</taxon>
        <taxon>Embryophyta</taxon>
        <taxon>Tracheophyta</taxon>
        <taxon>Spermatophyta</taxon>
        <taxon>Magnoliopsida</taxon>
        <taxon>eudicotyledons</taxon>
        <taxon>Gunneridae</taxon>
        <taxon>Pentapetalae</taxon>
        <taxon>Saxifragales</taxon>
        <taxon>Altingiaceae</taxon>
        <taxon>Liquidambar</taxon>
    </lineage>
</organism>
<dbReference type="CDD" id="cd19481">
    <property type="entry name" value="RecA-like_protease"/>
    <property type="match status" value="1"/>
</dbReference>
<evidence type="ECO:0000256" key="4">
    <source>
        <dbReference type="RuleBase" id="RU003651"/>
    </source>
</evidence>
<accession>A0AAP0N9A8</accession>
<dbReference type="SMART" id="SM00382">
    <property type="entry name" value="AAA"/>
    <property type="match status" value="1"/>
</dbReference>
<dbReference type="InterPro" id="IPR027417">
    <property type="entry name" value="P-loop_NTPase"/>
</dbReference>
<evidence type="ECO:0000256" key="3">
    <source>
        <dbReference type="ARBA" id="ARBA00022840"/>
    </source>
</evidence>
<keyword evidence="5" id="KW-0812">Transmembrane</keyword>
<dbReference type="InterPro" id="IPR050221">
    <property type="entry name" value="26S_Proteasome_ATPase"/>
</dbReference>
<feature type="domain" description="AAA+ ATPase" evidence="6">
    <location>
        <begin position="356"/>
        <end position="491"/>
    </location>
</feature>
<dbReference type="InterPro" id="IPR003960">
    <property type="entry name" value="ATPase_AAA_CS"/>
</dbReference>
<dbReference type="PROSITE" id="PS00674">
    <property type="entry name" value="AAA"/>
    <property type="match status" value="1"/>
</dbReference>